<gene>
    <name evidence="3" type="ORF">PHYPA_007661</name>
</gene>
<accession>A0A2K1KJN7</accession>
<dbReference type="PROSITE" id="PS00061">
    <property type="entry name" value="ADH_SHORT"/>
    <property type="match status" value="1"/>
</dbReference>
<dbReference type="PRINTS" id="PR00081">
    <property type="entry name" value="GDHRDH"/>
</dbReference>
<reference evidence="3 5" key="1">
    <citation type="journal article" date="2008" name="Science">
        <title>The Physcomitrella genome reveals evolutionary insights into the conquest of land by plants.</title>
        <authorList>
            <person name="Rensing S."/>
            <person name="Lang D."/>
            <person name="Zimmer A."/>
            <person name="Terry A."/>
            <person name="Salamov A."/>
            <person name="Shapiro H."/>
            <person name="Nishiyama T."/>
            <person name="Perroud P.-F."/>
            <person name="Lindquist E."/>
            <person name="Kamisugi Y."/>
            <person name="Tanahashi T."/>
            <person name="Sakakibara K."/>
            <person name="Fujita T."/>
            <person name="Oishi K."/>
            <person name="Shin-I T."/>
            <person name="Kuroki Y."/>
            <person name="Toyoda A."/>
            <person name="Suzuki Y."/>
            <person name="Hashimoto A."/>
            <person name="Yamaguchi K."/>
            <person name="Sugano A."/>
            <person name="Kohara Y."/>
            <person name="Fujiyama A."/>
            <person name="Anterola A."/>
            <person name="Aoki S."/>
            <person name="Ashton N."/>
            <person name="Barbazuk W.B."/>
            <person name="Barker E."/>
            <person name="Bennetzen J."/>
            <person name="Bezanilla M."/>
            <person name="Blankenship R."/>
            <person name="Cho S.H."/>
            <person name="Dutcher S."/>
            <person name="Estelle M."/>
            <person name="Fawcett J.A."/>
            <person name="Gundlach H."/>
            <person name="Hanada K."/>
            <person name="Heyl A."/>
            <person name="Hicks K.A."/>
            <person name="Hugh J."/>
            <person name="Lohr M."/>
            <person name="Mayer K."/>
            <person name="Melkozernov A."/>
            <person name="Murata T."/>
            <person name="Nelson D."/>
            <person name="Pils B."/>
            <person name="Prigge M."/>
            <person name="Reiss B."/>
            <person name="Renner T."/>
            <person name="Rombauts S."/>
            <person name="Rushton P."/>
            <person name="Sanderfoot A."/>
            <person name="Schween G."/>
            <person name="Shiu S.-H."/>
            <person name="Stueber K."/>
            <person name="Theodoulou F.L."/>
            <person name="Tu H."/>
            <person name="Van de Peer Y."/>
            <person name="Verrier P.J."/>
            <person name="Waters E."/>
            <person name="Wood A."/>
            <person name="Yang L."/>
            <person name="Cove D."/>
            <person name="Cuming A."/>
            <person name="Hasebe M."/>
            <person name="Lucas S."/>
            <person name="Mishler D.B."/>
            <person name="Reski R."/>
            <person name="Grigoriev I."/>
            <person name="Quatrano R.S."/>
            <person name="Boore J.L."/>
        </authorList>
    </citation>
    <scope>NUCLEOTIDE SEQUENCE [LARGE SCALE GENOMIC DNA]</scope>
    <source>
        <strain evidence="4 5">cv. Gransden 2004</strain>
    </source>
</reference>
<dbReference type="InterPro" id="IPR020904">
    <property type="entry name" value="Sc_DH/Rdtase_CS"/>
</dbReference>
<dbReference type="GO" id="GO:0016614">
    <property type="term" value="F:oxidoreductase activity, acting on CH-OH group of donors"/>
    <property type="evidence" value="ECO:0007669"/>
    <property type="project" value="UniProtKB-ARBA"/>
</dbReference>
<dbReference type="STRING" id="3218.A0A2K1KJN7"/>
<keyword evidence="2" id="KW-0560">Oxidoreductase</keyword>
<reference evidence="3 5" key="2">
    <citation type="journal article" date="2018" name="Plant J.">
        <title>The Physcomitrella patens chromosome-scale assembly reveals moss genome structure and evolution.</title>
        <authorList>
            <person name="Lang D."/>
            <person name="Ullrich K.K."/>
            <person name="Murat F."/>
            <person name="Fuchs J."/>
            <person name="Jenkins J."/>
            <person name="Haas F.B."/>
            <person name="Piednoel M."/>
            <person name="Gundlach H."/>
            <person name="Van Bel M."/>
            <person name="Meyberg R."/>
            <person name="Vives C."/>
            <person name="Morata J."/>
            <person name="Symeonidi A."/>
            <person name="Hiss M."/>
            <person name="Muchero W."/>
            <person name="Kamisugi Y."/>
            <person name="Saleh O."/>
            <person name="Blanc G."/>
            <person name="Decker E.L."/>
            <person name="van Gessel N."/>
            <person name="Grimwood J."/>
            <person name="Hayes R.D."/>
            <person name="Graham S.W."/>
            <person name="Gunter L.E."/>
            <person name="McDaniel S.F."/>
            <person name="Hoernstein S.N.W."/>
            <person name="Larsson A."/>
            <person name="Li F.W."/>
            <person name="Perroud P.F."/>
            <person name="Phillips J."/>
            <person name="Ranjan P."/>
            <person name="Rokshar D.S."/>
            <person name="Rothfels C.J."/>
            <person name="Schneider L."/>
            <person name="Shu S."/>
            <person name="Stevenson D.W."/>
            <person name="Thummler F."/>
            <person name="Tillich M."/>
            <person name="Villarreal Aguilar J.C."/>
            <person name="Widiez T."/>
            <person name="Wong G.K."/>
            <person name="Wymore A."/>
            <person name="Zhang Y."/>
            <person name="Zimmer A.D."/>
            <person name="Quatrano R.S."/>
            <person name="Mayer K.F.X."/>
            <person name="Goodstein D."/>
            <person name="Casacuberta J.M."/>
            <person name="Vandepoele K."/>
            <person name="Reski R."/>
            <person name="Cuming A.C."/>
            <person name="Tuskan G.A."/>
            <person name="Maumus F."/>
            <person name="Salse J."/>
            <person name="Schmutz J."/>
            <person name="Rensing S.A."/>
        </authorList>
    </citation>
    <scope>NUCLEOTIDE SEQUENCE [LARGE SCALE GENOMIC DNA]</scope>
    <source>
        <strain evidence="4 5">cv. Gransden 2004</strain>
    </source>
</reference>
<dbReference type="Pfam" id="PF13561">
    <property type="entry name" value="adh_short_C2"/>
    <property type="match status" value="1"/>
</dbReference>
<dbReference type="EnsemblPlants" id="Pp3c5_14430V3.2">
    <property type="protein sequence ID" value="Pp3c5_14430V3.2"/>
    <property type="gene ID" value="Pp3c5_14430"/>
</dbReference>
<dbReference type="Gramene" id="Pp3c5_14430V3.1">
    <property type="protein sequence ID" value="Pp3c5_14430V3.1"/>
    <property type="gene ID" value="Pp3c5_14430"/>
</dbReference>
<dbReference type="Proteomes" id="UP000006727">
    <property type="component" value="Chromosome 5"/>
</dbReference>
<dbReference type="InterPro" id="IPR036291">
    <property type="entry name" value="NAD(P)-bd_dom_sf"/>
</dbReference>
<dbReference type="InterPro" id="IPR002347">
    <property type="entry name" value="SDR_fam"/>
</dbReference>
<organism evidence="3">
    <name type="scientific">Physcomitrium patens</name>
    <name type="common">Spreading-leaved earth moss</name>
    <name type="synonym">Physcomitrella patens</name>
    <dbReference type="NCBI Taxonomy" id="3218"/>
    <lineage>
        <taxon>Eukaryota</taxon>
        <taxon>Viridiplantae</taxon>
        <taxon>Streptophyta</taxon>
        <taxon>Embryophyta</taxon>
        <taxon>Bryophyta</taxon>
        <taxon>Bryophytina</taxon>
        <taxon>Bryopsida</taxon>
        <taxon>Funariidae</taxon>
        <taxon>Funariales</taxon>
        <taxon>Funariaceae</taxon>
        <taxon>Physcomitrium</taxon>
    </lineage>
</organism>
<keyword evidence="5" id="KW-1185">Reference proteome</keyword>
<dbReference type="InParanoid" id="A0A2K1KJN7"/>
<evidence type="ECO:0000256" key="2">
    <source>
        <dbReference type="ARBA" id="ARBA00023002"/>
    </source>
</evidence>
<dbReference type="EnsemblPlants" id="Pp3c5_14430V3.1">
    <property type="protein sequence ID" value="Pp3c5_14430V3.1"/>
    <property type="gene ID" value="Pp3c5_14430"/>
</dbReference>
<reference evidence="4" key="3">
    <citation type="submission" date="2020-12" db="UniProtKB">
        <authorList>
            <consortium name="EnsemblPlants"/>
        </authorList>
    </citation>
    <scope>IDENTIFICATION</scope>
</reference>
<proteinExistence type="inferred from homology"/>
<evidence type="ECO:0000313" key="3">
    <source>
        <dbReference type="EMBL" id="PNR53985.1"/>
    </source>
</evidence>
<sequence>MRPLAQTLTLVVTDHFCCMMLRGDNAQASLFKNQLQILGDRNQVSIRVFHSTLEFEPDKMSRMVEDPSPNIPAQTQKHHPGVEAEIQGPKPQYYSDKYVPAGKLEGKVAIVTGGDSGIGRSVSVLFAAEGAEAVVIVYKAPEEDIDGEHTVKDIERVSLGKCKARVIRTDLGHDDNCKLTIDAVVKEFGRIDVLVNNASEQFYKESIEEIEPEQLERTFRSNIFSMFYMTRHAVKHMKEGACIINTTSITAYQGAPMLLDYSATKGAILAFTRGLALQLVKRGIRVNGVAPGPIWTPFIPASFPAEQTEGAKWGTSTVPMARAGQPFECGTAYVFLASEDSSYYTGQVLHPNGGAVVNA</sequence>
<dbReference type="PaxDb" id="3218-PP1S169_172V6.1"/>
<dbReference type="PANTHER" id="PTHR48107">
    <property type="entry name" value="NADPH-DEPENDENT ALDEHYDE REDUCTASE-LIKE PROTEIN, CHLOROPLASTIC-RELATED"/>
    <property type="match status" value="1"/>
</dbReference>
<dbReference type="PANTHER" id="PTHR48107:SF16">
    <property type="entry name" value="NADPH-DEPENDENT ALDEHYDE REDUCTASE 1, CHLOROPLASTIC"/>
    <property type="match status" value="1"/>
</dbReference>
<evidence type="ECO:0000313" key="5">
    <source>
        <dbReference type="Proteomes" id="UP000006727"/>
    </source>
</evidence>
<dbReference type="Gene3D" id="3.40.50.720">
    <property type="entry name" value="NAD(P)-binding Rossmann-like Domain"/>
    <property type="match status" value="1"/>
</dbReference>
<name>A0A2K1KJN7_PHYPA</name>
<dbReference type="EMBL" id="ABEU02000005">
    <property type="protein sequence ID" value="PNR53985.1"/>
    <property type="molecule type" value="Genomic_DNA"/>
</dbReference>
<dbReference type="SUPFAM" id="SSF51735">
    <property type="entry name" value="NAD(P)-binding Rossmann-fold domains"/>
    <property type="match status" value="1"/>
</dbReference>
<protein>
    <submittedName>
        <fullName evidence="3 4">Uncharacterized protein</fullName>
    </submittedName>
</protein>
<comment type="similarity">
    <text evidence="1">Belongs to the short-chain dehydrogenases/reductases (SDR) family.</text>
</comment>
<dbReference type="PRINTS" id="PR00080">
    <property type="entry name" value="SDRFAMILY"/>
</dbReference>
<dbReference type="FunFam" id="3.40.50.720:FF:000084">
    <property type="entry name" value="Short-chain dehydrogenase reductase"/>
    <property type="match status" value="1"/>
</dbReference>
<dbReference type="Gramene" id="Pp3c5_14430V3.2">
    <property type="protein sequence ID" value="Pp3c5_14430V3.2"/>
    <property type="gene ID" value="Pp3c5_14430"/>
</dbReference>
<evidence type="ECO:0000313" key="4">
    <source>
        <dbReference type="EnsemblPlants" id="Pp3c5_14430V3.1"/>
    </source>
</evidence>
<evidence type="ECO:0000256" key="1">
    <source>
        <dbReference type="ARBA" id="ARBA00006484"/>
    </source>
</evidence>
<dbReference type="AlphaFoldDB" id="A0A2K1KJN7"/>